<name>A0A6B0SY34_9EURY</name>
<feature type="transmembrane region" description="Helical" evidence="1">
    <location>
        <begin position="59"/>
        <end position="79"/>
    </location>
</feature>
<keyword evidence="1" id="KW-0472">Membrane</keyword>
<accession>A0A6B0SY34</accession>
<dbReference type="RefSeq" id="WP_159762581.1">
    <property type="nucleotide sequence ID" value="NZ_WUUT01000001.1"/>
</dbReference>
<evidence type="ECO:0000256" key="1">
    <source>
        <dbReference type="SAM" id="Phobius"/>
    </source>
</evidence>
<sequence length="257" mass="26639">MGGVVTASRLRLTELARQPLTLGLLVALPPVVIELYGTSMESFPRLPTLGADPAVAGRLTGALFAVAFLAGLVGLFQVISAREGDERLAVAGFPHGRMLASRLVAMCVVALLGAVVSFGTLSYRVEVASPVLAFAALVLAAAIYGLLGVIVGTLVPRELEGSIVLVFLADFDNVLSSGLFSLTATVPVPFVGDVRVAETAPLYHPRELFTAAVLDGTLAGEHLAPIALWIVGLLVVAVLAYGRSTQGPTERLAGWSA</sequence>
<organism evidence="2 3">
    <name type="scientific">Halovenus carboxidivorans</name>
    <dbReference type="NCBI Taxonomy" id="2692199"/>
    <lineage>
        <taxon>Archaea</taxon>
        <taxon>Methanobacteriati</taxon>
        <taxon>Methanobacteriota</taxon>
        <taxon>Stenosarchaea group</taxon>
        <taxon>Halobacteria</taxon>
        <taxon>Halobacteriales</taxon>
        <taxon>Haloarculaceae</taxon>
        <taxon>Halovenus</taxon>
    </lineage>
</organism>
<feature type="transmembrane region" description="Helical" evidence="1">
    <location>
        <begin position="223"/>
        <end position="242"/>
    </location>
</feature>
<dbReference type="Proteomes" id="UP000466535">
    <property type="component" value="Unassembled WGS sequence"/>
</dbReference>
<dbReference type="EMBL" id="WUUT01000001">
    <property type="protein sequence ID" value="MXR50454.1"/>
    <property type="molecule type" value="Genomic_DNA"/>
</dbReference>
<feature type="transmembrane region" description="Helical" evidence="1">
    <location>
        <begin position="162"/>
        <end position="182"/>
    </location>
</feature>
<evidence type="ECO:0000313" key="3">
    <source>
        <dbReference type="Proteomes" id="UP000466535"/>
    </source>
</evidence>
<comment type="caution">
    <text evidence="2">The sequence shown here is derived from an EMBL/GenBank/DDBJ whole genome shotgun (WGS) entry which is preliminary data.</text>
</comment>
<keyword evidence="1" id="KW-1133">Transmembrane helix</keyword>
<keyword evidence="3" id="KW-1185">Reference proteome</keyword>
<evidence type="ECO:0000313" key="2">
    <source>
        <dbReference type="EMBL" id="MXR50454.1"/>
    </source>
</evidence>
<feature type="transmembrane region" description="Helical" evidence="1">
    <location>
        <begin position="99"/>
        <end position="119"/>
    </location>
</feature>
<keyword evidence="1" id="KW-0812">Transmembrane</keyword>
<feature type="transmembrane region" description="Helical" evidence="1">
    <location>
        <begin position="20"/>
        <end position="39"/>
    </location>
</feature>
<proteinExistence type="predicted"/>
<protein>
    <submittedName>
        <fullName evidence="2">Uncharacterized protein</fullName>
    </submittedName>
</protein>
<gene>
    <name evidence="2" type="ORF">GRX03_02385</name>
</gene>
<feature type="transmembrane region" description="Helical" evidence="1">
    <location>
        <begin position="131"/>
        <end position="155"/>
    </location>
</feature>
<dbReference type="AlphaFoldDB" id="A0A6B0SY34"/>
<dbReference type="OrthoDB" id="271736at2157"/>
<reference evidence="2 3" key="1">
    <citation type="submission" date="2019-12" db="EMBL/GenBank/DDBJ databases">
        <title>Isolation and characterization of three novel carbon monoxide-oxidizing members of Halobacteria from salione crusts and soils.</title>
        <authorList>
            <person name="Myers M.R."/>
            <person name="King G.M."/>
        </authorList>
    </citation>
    <scope>NUCLEOTIDE SEQUENCE [LARGE SCALE GENOMIC DNA]</scope>
    <source>
        <strain evidence="2 3">WSH3</strain>
    </source>
</reference>